<feature type="transmembrane region" description="Helical" evidence="1">
    <location>
        <begin position="156"/>
        <end position="189"/>
    </location>
</feature>
<dbReference type="EMBL" id="QLMD01000009">
    <property type="protein sequence ID" value="RAJ96351.1"/>
    <property type="molecule type" value="Genomic_DNA"/>
</dbReference>
<feature type="transmembrane region" description="Helical" evidence="1">
    <location>
        <begin position="7"/>
        <end position="31"/>
    </location>
</feature>
<comment type="caution">
    <text evidence="2">The sequence shown here is derived from an EMBL/GenBank/DDBJ whole genome shotgun (WGS) entry which is preliminary data.</text>
</comment>
<reference evidence="2 4" key="2">
    <citation type="submission" date="2018-06" db="EMBL/GenBank/DDBJ databases">
        <title>Genomic Encyclopedia of Type Strains, Phase III (KMG-III): the genomes of soil and plant-associated and newly described type strains.</title>
        <authorList>
            <person name="Whitman W."/>
        </authorList>
    </citation>
    <scope>NUCLEOTIDE SEQUENCE [LARGE SCALE GENOMIC DNA]</scope>
    <source>
        <strain evidence="2 4">CGMCC 1.15366</strain>
    </source>
</reference>
<evidence type="ECO:0000313" key="4">
    <source>
        <dbReference type="Proteomes" id="UP000249203"/>
    </source>
</evidence>
<evidence type="ECO:0000313" key="2">
    <source>
        <dbReference type="EMBL" id="RAJ96351.1"/>
    </source>
</evidence>
<name>A0A327WVQ2_9GAMM</name>
<dbReference type="Proteomes" id="UP000287865">
    <property type="component" value="Unassembled WGS sequence"/>
</dbReference>
<dbReference type="AlphaFoldDB" id="A0A327WVQ2"/>
<keyword evidence="1" id="KW-0472">Membrane</keyword>
<accession>A0A327WVQ2</accession>
<reference evidence="3 5" key="1">
    <citation type="journal article" date="2018" name="Front. Microbiol.">
        <title>Genome-Based Analysis Reveals the Taxonomy and Diversity of the Family Idiomarinaceae.</title>
        <authorList>
            <person name="Liu Y."/>
            <person name="Lai Q."/>
            <person name="Shao Z."/>
        </authorList>
    </citation>
    <scope>NUCLEOTIDE SEQUENCE [LARGE SCALE GENOMIC DNA]</scope>
    <source>
        <strain evidence="3 5">CF12-14</strain>
    </source>
</reference>
<gene>
    <name evidence="2" type="ORF">B0I24_10932</name>
    <name evidence="3" type="ORF">CWE07_10355</name>
</gene>
<proteinExistence type="predicted"/>
<dbReference type="RefSeq" id="WP_111569759.1">
    <property type="nucleotide sequence ID" value="NZ_PIPK01000009.1"/>
</dbReference>
<feature type="transmembrane region" description="Helical" evidence="1">
    <location>
        <begin position="51"/>
        <end position="68"/>
    </location>
</feature>
<dbReference type="OrthoDB" id="6238822at2"/>
<evidence type="ECO:0008006" key="6">
    <source>
        <dbReference type="Google" id="ProtNLM"/>
    </source>
</evidence>
<keyword evidence="5" id="KW-1185">Reference proteome</keyword>
<feature type="transmembrane region" description="Helical" evidence="1">
    <location>
        <begin position="120"/>
        <end position="144"/>
    </location>
</feature>
<dbReference type="Proteomes" id="UP000249203">
    <property type="component" value="Unassembled WGS sequence"/>
</dbReference>
<sequence length="201" mass="21873">MLNQSNAWPAAAAVVLAVLFPIYWLSFAWSLEGSFEAMLIADVSTLDVWDLLFVVLGALEVAVYLFLAREFKQRLNGTTPAILLSLMAMMVVIFHASVLADVAYALGIVTSSLATLASALVVFSLIILFLYAVLGSILAVSLFLRFSDLPTTLKVFSIGLLIACLLQITVIFAPLNVLLFPALMLVLALHFMRNPDHIDVV</sequence>
<keyword evidence="1" id="KW-1133">Transmembrane helix</keyword>
<keyword evidence="1" id="KW-0812">Transmembrane</keyword>
<protein>
    <recommendedName>
        <fullName evidence="6">DUF4386 family protein</fullName>
    </recommendedName>
</protein>
<evidence type="ECO:0000313" key="3">
    <source>
        <dbReference type="EMBL" id="RUO22870.1"/>
    </source>
</evidence>
<organism evidence="2 4">
    <name type="scientific">Aliidiomarina maris</name>
    <dbReference type="NCBI Taxonomy" id="531312"/>
    <lineage>
        <taxon>Bacteria</taxon>
        <taxon>Pseudomonadati</taxon>
        <taxon>Pseudomonadota</taxon>
        <taxon>Gammaproteobacteria</taxon>
        <taxon>Alteromonadales</taxon>
        <taxon>Idiomarinaceae</taxon>
        <taxon>Aliidiomarina</taxon>
    </lineage>
</organism>
<evidence type="ECO:0000313" key="5">
    <source>
        <dbReference type="Proteomes" id="UP000287865"/>
    </source>
</evidence>
<feature type="transmembrane region" description="Helical" evidence="1">
    <location>
        <begin position="80"/>
        <end position="100"/>
    </location>
</feature>
<dbReference type="EMBL" id="PIPK01000009">
    <property type="protein sequence ID" value="RUO22870.1"/>
    <property type="molecule type" value="Genomic_DNA"/>
</dbReference>
<evidence type="ECO:0000256" key="1">
    <source>
        <dbReference type="SAM" id="Phobius"/>
    </source>
</evidence>